<protein>
    <submittedName>
        <fullName evidence="2">Uncharacterized protein</fullName>
    </submittedName>
</protein>
<keyword evidence="3" id="KW-1185">Reference proteome</keyword>
<feature type="compositionally biased region" description="Polar residues" evidence="1">
    <location>
        <begin position="370"/>
        <end position="380"/>
    </location>
</feature>
<feature type="region of interest" description="Disordered" evidence="1">
    <location>
        <begin position="169"/>
        <end position="227"/>
    </location>
</feature>
<feature type="compositionally biased region" description="Basic and acidic residues" evidence="1">
    <location>
        <begin position="288"/>
        <end position="309"/>
    </location>
</feature>
<feature type="compositionally biased region" description="Basic and acidic residues" evidence="1">
    <location>
        <begin position="175"/>
        <end position="205"/>
    </location>
</feature>
<sequence length="741" mass="84899">MSQQNFANMESPLDQSNFYNQQADNNDRQIHLKDKIFSIVDEQIGSKLKLITDRYENQQQSIDQQQDMLKSLLNTAEKILSNLEKQNEQKQAAAAPKNNQNAAPTNSTLGKKIGSNLLQSSLMGISSGLPVINEAVPLSQRLSASVNQLPAQANLSKIAKGAATLDVKSKGLKTQTKENHEEESQKVKPATDKKETHKEQLKPIEEGVSNNTPSHKSTASTHIVDNSKIPKIQDLKTLRNLNKNKSMVQLKQEENNTKQEKSKFSDNKDLPNKTGPTTSDNSRKSLQGKKDEKPKQNEDEEKPKTERKPAIPKVGASHEKAGSDSKNKDKSLKNSASVSQFNSVDPKSLKSDKAIPQTKTKQNANKKNESQSLPQDSNQPKIIPKKIVKENNEVKVEQIEEKQPELKQEIEKIQTAAQQNDNEIKVNSQNMNQNANQEKQVIISEKDISKHEEDENLLDDIANHHVQTDTDNQKNIQVQGEVEQRPSKQEIQQEFDQNAFKTMINQFFEGKITADQIKKFCKDNQQFNEEIDETLIFTQIDLQKIVDEFNEKYPDSGNFSDKFKISQNTKEGLQLIDVNFIGEMVEKECLDQLVLQQYELFFFMLDGPEIQEYRKTESKENYVREYMNTNYEKFVEILLSLEDKVQQLNQSYEKKLFIKEFIEKNQDITNQDQFYNIEPLCALISPLIEEIIVFMGLSEQDENTSKKNIQYFKYQDNQMKIKRIADLNQIIVDNTYNSNTE</sequence>
<organism evidence="2 3">
    <name type="scientific">Tetrahymena thermophila (strain SB210)</name>
    <dbReference type="NCBI Taxonomy" id="312017"/>
    <lineage>
        <taxon>Eukaryota</taxon>
        <taxon>Sar</taxon>
        <taxon>Alveolata</taxon>
        <taxon>Ciliophora</taxon>
        <taxon>Intramacronucleata</taxon>
        <taxon>Oligohymenophorea</taxon>
        <taxon>Hymenostomatida</taxon>
        <taxon>Tetrahymenina</taxon>
        <taxon>Tetrahymenidae</taxon>
        <taxon>Tetrahymena</taxon>
    </lineage>
</organism>
<dbReference type="KEGG" id="tet:TTHERM_00390190"/>
<reference evidence="3" key="1">
    <citation type="journal article" date="2006" name="PLoS Biol.">
        <title>Macronuclear genome sequence of the ciliate Tetrahymena thermophila, a model eukaryote.</title>
        <authorList>
            <person name="Eisen J.A."/>
            <person name="Coyne R.S."/>
            <person name="Wu M."/>
            <person name="Wu D."/>
            <person name="Thiagarajan M."/>
            <person name="Wortman J.R."/>
            <person name="Badger J.H."/>
            <person name="Ren Q."/>
            <person name="Amedeo P."/>
            <person name="Jones K.M."/>
            <person name="Tallon L.J."/>
            <person name="Delcher A.L."/>
            <person name="Salzberg S.L."/>
            <person name="Silva J.C."/>
            <person name="Haas B.J."/>
            <person name="Majoros W.H."/>
            <person name="Farzad M."/>
            <person name="Carlton J.M."/>
            <person name="Smith R.K. Jr."/>
            <person name="Garg J."/>
            <person name="Pearlman R.E."/>
            <person name="Karrer K.M."/>
            <person name="Sun L."/>
            <person name="Manning G."/>
            <person name="Elde N.C."/>
            <person name="Turkewitz A.P."/>
            <person name="Asai D.J."/>
            <person name="Wilkes D.E."/>
            <person name="Wang Y."/>
            <person name="Cai H."/>
            <person name="Collins K."/>
            <person name="Stewart B.A."/>
            <person name="Lee S.R."/>
            <person name="Wilamowska K."/>
            <person name="Weinberg Z."/>
            <person name="Ruzzo W.L."/>
            <person name="Wloga D."/>
            <person name="Gaertig J."/>
            <person name="Frankel J."/>
            <person name="Tsao C.-C."/>
            <person name="Gorovsky M.A."/>
            <person name="Keeling P.J."/>
            <person name="Waller R.F."/>
            <person name="Patron N.J."/>
            <person name="Cherry J.M."/>
            <person name="Stover N.A."/>
            <person name="Krieger C.J."/>
            <person name="del Toro C."/>
            <person name="Ryder H.F."/>
            <person name="Williamson S.C."/>
            <person name="Barbeau R.A."/>
            <person name="Hamilton E.P."/>
            <person name="Orias E."/>
        </authorList>
    </citation>
    <scope>NUCLEOTIDE SEQUENCE [LARGE SCALE GENOMIC DNA]</scope>
    <source>
        <strain evidence="3">SB210</strain>
    </source>
</reference>
<evidence type="ECO:0000313" key="2">
    <source>
        <dbReference type="EMBL" id="EAR99179.4"/>
    </source>
</evidence>
<feature type="region of interest" description="Disordered" evidence="1">
    <location>
        <begin position="87"/>
        <end position="108"/>
    </location>
</feature>
<feature type="compositionally biased region" description="Basic and acidic residues" evidence="1">
    <location>
        <begin position="316"/>
        <end position="332"/>
    </location>
</feature>
<feature type="region of interest" description="Disordered" evidence="1">
    <location>
        <begin position="245"/>
        <end position="391"/>
    </location>
</feature>
<feature type="compositionally biased region" description="Low complexity" evidence="1">
    <location>
        <begin position="89"/>
        <end position="104"/>
    </location>
</feature>
<dbReference type="HOGENOM" id="CLU_441808_0_0_1"/>
<evidence type="ECO:0000256" key="1">
    <source>
        <dbReference type="SAM" id="MobiDB-lite"/>
    </source>
</evidence>
<feature type="compositionally biased region" description="Basic and acidic residues" evidence="1">
    <location>
        <begin position="251"/>
        <end position="271"/>
    </location>
</feature>
<name>Q23R69_TETTS</name>
<dbReference type="InParanoid" id="Q23R69"/>
<gene>
    <name evidence="2" type="ORF">TTHERM_00390190</name>
</gene>
<dbReference type="GeneID" id="7834849"/>
<feature type="region of interest" description="Disordered" evidence="1">
    <location>
        <begin position="1"/>
        <end position="20"/>
    </location>
</feature>
<feature type="compositionally biased region" description="Polar residues" evidence="1">
    <location>
        <begin position="336"/>
        <end position="345"/>
    </location>
</feature>
<dbReference type="RefSeq" id="XP_001019424.4">
    <property type="nucleotide sequence ID" value="XM_001019424.4"/>
</dbReference>
<accession>Q23R69</accession>
<dbReference type="AlphaFoldDB" id="Q23R69"/>
<proteinExistence type="predicted"/>
<dbReference type="Proteomes" id="UP000009168">
    <property type="component" value="Unassembled WGS sequence"/>
</dbReference>
<feature type="compositionally biased region" description="Polar residues" evidence="1">
    <location>
        <begin position="208"/>
        <end position="224"/>
    </location>
</feature>
<dbReference type="EMBL" id="GG662644">
    <property type="protein sequence ID" value="EAR99179.4"/>
    <property type="molecule type" value="Genomic_DNA"/>
</dbReference>
<evidence type="ECO:0000313" key="3">
    <source>
        <dbReference type="Proteomes" id="UP000009168"/>
    </source>
</evidence>